<dbReference type="EMBL" id="ML178826">
    <property type="protein sequence ID" value="TFL01009.1"/>
    <property type="molecule type" value="Genomic_DNA"/>
</dbReference>
<evidence type="ECO:0000256" key="1">
    <source>
        <dbReference type="SAM" id="MobiDB-lite"/>
    </source>
</evidence>
<evidence type="ECO:0008006" key="4">
    <source>
        <dbReference type="Google" id="ProtNLM"/>
    </source>
</evidence>
<evidence type="ECO:0000313" key="2">
    <source>
        <dbReference type="EMBL" id="TFL01009.1"/>
    </source>
</evidence>
<feature type="compositionally biased region" description="Polar residues" evidence="1">
    <location>
        <begin position="22"/>
        <end position="38"/>
    </location>
</feature>
<protein>
    <recommendedName>
        <fullName evidence="4">WW domain-containing protein</fullName>
    </recommendedName>
</protein>
<evidence type="ECO:0000313" key="3">
    <source>
        <dbReference type="Proteomes" id="UP000305067"/>
    </source>
</evidence>
<sequence length="210" mass="23175">MFNSFIFASSPGASSSGSSSALTHTHTRQSPIQSTKSTKPAYRSLPLPAGWTIVHEFGMKLYHHTLTGVVTDKDPCRPAAHEVIKGQFNKLVGATRRGSAELSELVFSRRASDATAAPMKMRTRTKSYQHKIKARTPLPAPAKSSRKSRTIAHVALVQKRDRICHAIHKDLRPGMVKRGLQPVYHVHYALRAQVVKGELKMSLATIEESD</sequence>
<accession>A0A5C3QLD7</accession>
<feature type="region of interest" description="Disordered" evidence="1">
    <location>
        <begin position="1"/>
        <end position="41"/>
    </location>
</feature>
<name>A0A5C3QLD7_9AGAR</name>
<dbReference type="Proteomes" id="UP000305067">
    <property type="component" value="Unassembled WGS sequence"/>
</dbReference>
<gene>
    <name evidence="2" type="ORF">BDV98DRAFT_593428</name>
</gene>
<feature type="compositionally biased region" description="Low complexity" evidence="1">
    <location>
        <begin position="8"/>
        <end position="21"/>
    </location>
</feature>
<reference evidence="2 3" key="1">
    <citation type="journal article" date="2019" name="Nat. Ecol. Evol.">
        <title>Megaphylogeny resolves global patterns of mushroom evolution.</title>
        <authorList>
            <person name="Varga T."/>
            <person name="Krizsan K."/>
            <person name="Foldi C."/>
            <person name="Dima B."/>
            <person name="Sanchez-Garcia M."/>
            <person name="Sanchez-Ramirez S."/>
            <person name="Szollosi G.J."/>
            <person name="Szarkandi J.G."/>
            <person name="Papp V."/>
            <person name="Albert L."/>
            <person name="Andreopoulos W."/>
            <person name="Angelini C."/>
            <person name="Antonin V."/>
            <person name="Barry K.W."/>
            <person name="Bougher N.L."/>
            <person name="Buchanan P."/>
            <person name="Buyck B."/>
            <person name="Bense V."/>
            <person name="Catcheside P."/>
            <person name="Chovatia M."/>
            <person name="Cooper J."/>
            <person name="Damon W."/>
            <person name="Desjardin D."/>
            <person name="Finy P."/>
            <person name="Geml J."/>
            <person name="Haridas S."/>
            <person name="Hughes K."/>
            <person name="Justo A."/>
            <person name="Karasinski D."/>
            <person name="Kautmanova I."/>
            <person name="Kiss B."/>
            <person name="Kocsube S."/>
            <person name="Kotiranta H."/>
            <person name="LaButti K.M."/>
            <person name="Lechner B.E."/>
            <person name="Liimatainen K."/>
            <person name="Lipzen A."/>
            <person name="Lukacs Z."/>
            <person name="Mihaltcheva S."/>
            <person name="Morgado L.N."/>
            <person name="Niskanen T."/>
            <person name="Noordeloos M.E."/>
            <person name="Ohm R.A."/>
            <person name="Ortiz-Santana B."/>
            <person name="Ovrebo C."/>
            <person name="Racz N."/>
            <person name="Riley R."/>
            <person name="Savchenko A."/>
            <person name="Shiryaev A."/>
            <person name="Soop K."/>
            <person name="Spirin V."/>
            <person name="Szebenyi C."/>
            <person name="Tomsovsky M."/>
            <person name="Tulloss R.E."/>
            <person name="Uehling J."/>
            <person name="Grigoriev I.V."/>
            <person name="Vagvolgyi C."/>
            <person name="Papp T."/>
            <person name="Martin F.M."/>
            <person name="Miettinen O."/>
            <person name="Hibbett D.S."/>
            <person name="Nagy L.G."/>
        </authorList>
    </citation>
    <scope>NUCLEOTIDE SEQUENCE [LARGE SCALE GENOMIC DNA]</scope>
    <source>
        <strain evidence="2 3">CBS 309.79</strain>
    </source>
</reference>
<dbReference type="AlphaFoldDB" id="A0A5C3QLD7"/>
<proteinExistence type="predicted"/>
<keyword evidence="3" id="KW-1185">Reference proteome</keyword>
<organism evidence="2 3">
    <name type="scientific">Pterulicium gracile</name>
    <dbReference type="NCBI Taxonomy" id="1884261"/>
    <lineage>
        <taxon>Eukaryota</taxon>
        <taxon>Fungi</taxon>
        <taxon>Dikarya</taxon>
        <taxon>Basidiomycota</taxon>
        <taxon>Agaricomycotina</taxon>
        <taxon>Agaricomycetes</taxon>
        <taxon>Agaricomycetidae</taxon>
        <taxon>Agaricales</taxon>
        <taxon>Pleurotineae</taxon>
        <taxon>Pterulaceae</taxon>
        <taxon>Pterulicium</taxon>
    </lineage>
</organism>